<dbReference type="InterPro" id="IPR050121">
    <property type="entry name" value="Cytochrome_P450_monoxygenase"/>
</dbReference>
<dbReference type="GO" id="GO:0005506">
    <property type="term" value="F:iron ion binding"/>
    <property type="evidence" value="ECO:0007669"/>
    <property type="project" value="InterPro"/>
</dbReference>
<dbReference type="PANTHER" id="PTHR24305:SF166">
    <property type="entry name" value="CYTOCHROME P450 12A4, MITOCHONDRIAL-RELATED"/>
    <property type="match status" value="1"/>
</dbReference>
<evidence type="ECO:0000256" key="3">
    <source>
        <dbReference type="ARBA" id="ARBA00023033"/>
    </source>
</evidence>
<keyword evidence="3" id="KW-0503">Monooxygenase</keyword>
<keyword evidence="2" id="KW-0560">Oxidoreductase</keyword>
<dbReference type="GO" id="GO:0020037">
    <property type="term" value="F:heme binding"/>
    <property type="evidence" value="ECO:0007669"/>
    <property type="project" value="InterPro"/>
</dbReference>
<dbReference type="Proteomes" id="UP000452235">
    <property type="component" value="Unassembled WGS sequence"/>
</dbReference>
<dbReference type="Pfam" id="PF00067">
    <property type="entry name" value="p450"/>
    <property type="match status" value="1"/>
</dbReference>
<evidence type="ECO:0000256" key="2">
    <source>
        <dbReference type="ARBA" id="ARBA00023002"/>
    </source>
</evidence>
<dbReference type="GO" id="GO:0004497">
    <property type="term" value="F:monooxygenase activity"/>
    <property type="evidence" value="ECO:0007669"/>
    <property type="project" value="UniProtKB-KW"/>
</dbReference>
<reference evidence="4 5" key="1">
    <citation type="submission" date="2020-01" db="EMBL/GenBank/DDBJ databases">
        <title>Aspergillus terreus IFO 6365 whole genome shotgun sequence.</title>
        <authorList>
            <person name="Kanamasa S."/>
            <person name="Takahashi H."/>
        </authorList>
    </citation>
    <scope>NUCLEOTIDE SEQUENCE [LARGE SCALE GENOMIC DNA]</scope>
    <source>
        <strain evidence="4 5">IFO 6365</strain>
    </source>
</reference>
<comment type="caution">
    <text evidence="4">The sequence shown here is derived from an EMBL/GenBank/DDBJ whole genome shotgun (WGS) entry which is preliminary data.</text>
</comment>
<accession>A0A5M3YWS4</accession>
<proteinExistence type="inferred from homology"/>
<dbReference type="InterPro" id="IPR001128">
    <property type="entry name" value="Cyt_P450"/>
</dbReference>
<gene>
    <name evidence="4" type="ORF">ATEIFO6365_0003080200</name>
</gene>
<dbReference type="InterPro" id="IPR036396">
    <property type="entry name" value="Cyt_P450_sf"/>
</dbReference>
<comment type="similarity">
    <text evidence="1">Belongs to the cytochrome P450 family.</text>
</comment>
<dbReference type="GO" id="GO:0016705">
    <property type="term" value="F:oxidoreductase activity, acting on paired donors, with incorporation or reduction of molecular oxygen"/>
    <property type="evidence" value="ECO:0007669"/>
    <property type="project" value="InterPro"/>
</dbReference>
<evidence type="ECO:0000256" key="1">
    <source>
        <dbReference type="ARBA" id="ARBA00010617"/>
    </source>
</evidence>
<organism evidence="4 5">
    <name type="scientific">Aspergillus terreus</name>
    <dbReference type="NCBI Taxonomy" id="33178"/>
    <lineage>
        <taxon>Eukaryota</taxon>
        <taxon>Fungi</taxon>
        <taxon>Dikarya</taxon>
        <taxon>Ascomycota</taxon>
        <taxon>Pezizomycotina</taxon>
        <taxon>Eurotiomycetes</taxon>
        <taxon>Eurotiomycetidae</taxon>
        <taxon>Eurotiales</taxon>
        <taxon>Aspergillaceae</taxon>
        <taxon>Aspergillus</taxon>
        <taxon>Aspergillus subgen. Circumdati</taxon>
    </lineage>
</organism>
<sequence>MHFWGLFGSEYVVPTDHESLLDVLSNHSYNFEKTSAFRRYAIRFFGDGLVSQEQNVHKENRKTYTPVFNQKAIYDVRHMISSKSTEFVDRISELCNANTAKSAVVPFSEFVSLVSLDIVSNVALGIDFETIRGKNRHIFDAYETIFPSTHHKKWRFLWHNIIPPWLDRLIPSAEESQMDKAHDLLVHIIRDSIPKRLTDVEKDETHNTDFLSNLVKSGKFNEEEHMAQLVTILAAGYESTGGSLSFVIYCLAAHRDAQEILRKEITKAKNGRKALDEDEYDRLPYLNAMVMESLRLYPSFPLLLRKAIRDTTIKGRFIPKGTYIGVSPRAINYAKHIWGPDADQFNPERWLDRSDPKTPKPIPSGAALAETWPLHKLSAKLL</sequence>
<dbReference type="PANTHER" id="PTHR24305">
    <property type="entry name" value="CYTOCHROME P450"/>
    <property type="match status" value="1"/>
</dbReference>
<dbReference type="SUPFAM" id="SSF48264">
    <property type="entry name" value="Cytochrome P450"/>
    <property type="match status" value="1"/>
</dbReference>
<evidence type="ECO:0000313" key="5">
    <source>
        <dbReference type="Proteomes" id="UP000452235"/>
    </source>
</evidence>
<dbReference type="OrthoDB" id="1470350at2759"/>
<name>A0A5M3YWS4_ASPTE</name>
<protein>
    <submittedName>
        <fullName evidence="4">Cytochrome P450</fullName>
    </submittedName>
</protein>
<dbReference type="EMBL" id="BLJY01000003">
    <property type="protein sequence ID" value="GFF14734.1"/>
    <property type="molecule type" value="Genomic_DNA"/>
</dbReference>
<dbReference type="Gene3D" id="1.10.630.10">
    <property type="entry name" value="Cytochrome P450"/>
    <property type="match status" value="1"/>
</dbReference>
<evidence type="ECO:0000313" key="4">
    <source>
        <dbReference type="EMBL" id="GFF14734.1"/>
    </source>
</evidence>
<keyword evidence="5" id="KW-1185">Reference proteome</keyword>
<dbReference type="AlphaFoldDB" id="A0A5M3YWS4"/>
<dbReference type="VEuPathDB" id="FungiDB:ATEG_08637"/>